<evidence type="ECO:0000256" key="5">
    <source>
        <dbReference type="ARBA" id="ARBA00013028"/>
    </source>
</evidence>
<dbReference type="PROSITE" id="PS00165">
    <property type="entry name" value="DEHYDRATASE_SER_THR"/>
    <property type="match status" value="1"/>
</dbReference>
<comment type="similarity">
    <text evidence="4">Belongs to the threonine synthase family.</text>
</comment>
<dbReference type="UniPathway" id="UPA00050">
    <property type="reaction ID" value="UER00065"/>
</dbReference>
<dbReference type="OrthoDB" id="9763107at2"/>
<dbReference type="Gene3D" id="3.40.50.1100">
    <property type="match status" value="2"/>
</dbReference>
<dbReference type="PANTHER" id="PTHR43515:SF1">
    <property type="entry name" value="THREONINE SYNTHASE-LIKE 1"/>
    <property type="match status" value="1"/>
</dbReference>
<name>A0A6P2CNL4_9LACO</name>
<dbReference type="GO" id="GO:0005737">
    <property type="term" value="C:cytoplasm"/>
    <property type="evidence" value="ECO:0007669"/>
    <property type="project" value="TreeGrafter"/>
</dbReference>
<protein>
    <recommendedName>
        <fullName evidence="6 11">Threonine synthase</fullName>
        <ecNumber evidence="5 11">4.2.3.1</ecNumber>
    </recommendedName>
</protein>
<evidence type="ECO:0000256" key="12">
    <source>
        <dbReference type="PIRSR" id="PIRSR604450-51"/>
    </source>
</evidence>
<proteinExistence type="inferred from homology"/>
<keyword evidence="15" id="KW-0456">Lyase</keyword>
<dbReference type="InterPro" id="IPR004450">
    <property type="entry name" value="Thr_synthase-like"/>
</dbReference>
<comment type="pathway">
    <text evidence="3">Amino-acid biosynthesis; L-threonine biosynthesis; L-threonine from L-aspartate: step 5/5.</text>
</comment>
<evidence type="ECO:0000256" key="2">
    <source>
        <dbReference type="ARBA" id="ARBA00003648"/>
    </source>
</evidence>
<comment type="caution">
    <text evidence="15">The sequence shown here is derived from an EMBL/GenBank/DDBJ whole genome shotgun (WGS) entry which is preliminary data.</text>
</comment>
<evidence type="ECO:0000256" key="10">
    <source>
        <dbReference type="ARBA" id="ARBA00049144"/>
    </source>
</evidence>
<feature type="domain" description="Tryptophan synthase beta chain-like PALP" evidence="13">
    <location>
        <begin position="102"/>
        <end position="343"/>
    </location>
</feature>
<feature type="modified residue" description="N6-(pyridoxal phosphate)lysine" evidence="12">
    <location>
        <position position="110"/>
    </location>
</feature>
<comment type="cofactor">
    <cofactor evidence="1 12">
        <name>pyridoxal 5'-phosphate</name>
        <dbReference type="ChEBI" id="CHEBI:597326"/>
    </cofactor>
</comment>
<dbReference type="InterPro" id="IPR001926">
    <property type="entry name" value="TrpB-like_PALP"/>
</dbReference>
<dbReference type="RefSeq" id="WP_148604679.1">
    <property type="nucleotide sequence ID" value="NZ_BSUV01000001.1"/>
</dbReference>
<dbReference type="InterPro" id="IPR036052">
    <property type="entry name" value="TrpB-like_PALP_sf"/>
</dbReference>
<dbReference type="Proteomes" id="UP000442244">
    <property type="component" value="Unassembled WGS sequence"/>
</dbReference>
<reference evidence="15 16" key="1">
    <citation type="submission" date="2019-01" db="EMBL/GenBank/DDBJ databases">
        <title>Leuconostoc litchii sp. nov., a novel lactic acid bacterium isolated from lychee.</title>
        <authorList>
            <person name="Wang L.-T."/>
        </authorList>
    </citation>
    <scope>NUCLEOTIDE SEQUENCE [LARGE SCALE GENOMIC DNA]</scope>
    <source>
        <strain evidence="15 16">MB7</strain>
    </source>
</reference>
<sequence length="485" mass="53603">MKYVSTRGQAPAVTSSEAIIDGIAPDGGLYVPEEWPKLKLDWKNISQQSYQEIATQIFDGFFDDFTAEEIDHIISKSYGKQWENDSIVSLHGEGNLHYIELFHGPTLAFKDVALQALPHLLTTAAKKQSLQDKIVILTATSGDTGTAAMSGFANVENTEIVVFYPEVGVSDIQRQQMQTEEGRNAHVTSITGNFDDAQKAVKSILSDDALIQELAENGMRFSSANSINIGRLVPQIVYYIYSYAQLVKSEEIVAGEEVDIVVPTGNFGNVLASYYASQLGLPVRQFIVASDENNVLTDFFNTGEYNRQRDFKVTNSPAMDILVSSNLERLLYFASNRNGAEVRKYMAALAANGKYTLTEATRNNLKKFTAKFATQEQVVATIKHIFRDTNYLIDPHTAVGRFVYETNDVQTLLAATASPYKFPQTVLSALNESVVGGVNDLHKLATRTNTLIPNQVATLFDKPVIHTKVIDPAMITQSLKDELSL</sequence>
<evidence type="ECO:0000313" key="16">
    <source>
        <dbReference type="Proteomes" id="UP000442244"/>
    </source>
</evidence>
<keyword evidence="16" id="KW-1185">Reference proteome</keyword>
<dbReference type="Pfam" id="PF14821">
    <property type="entry name" value="Thr_synth_N"/>
    <property type="match status" value="1"/>
</dbReference>
<dbReference type="Gene3D" id="3.90.1380.10">
    <property type="entry name" value="Threonine synthase, N-terminal domain"/>
    <property type="match status" value="1"/>
</dbReference>
<dbReference type="EMBL" id="SDGY01000001">
    <property type="protein sequence ID" value="TYC47154.1"/>
    <property type="molecule type" value="Genomic_DNA"/>
</dbReference>
<dbReference type="CDD" id="cd01560">
    <property type="entry name" value="Thr-synth_2"/>
    <property type="match status" value="1"/>
</dbReference>
<accession>A0A6P2CNL4</accession>
<dbReference type="EC" id="4.2.3.1" evidence="5 11"/>
<dbReference type="Pfam" id="PF00291">
    <property type="entry name" value="PALP"/>
    <property type="match status" value="1"/>
</dbReference>
<dbReference type="NCBIfam" id="TIGR00260">
    <property type="entry name" value="thrC"/>
    <property type="match status" value="1"/>
</dbReference>
<evidence type="ECO:0000256" key="4">
    <source>
        <dbReference type="ARBA" id="ARBA00005517"/>
    </source>
</evidence>
<evidence type="ECO:0000256" key="8">
    <source>
        <dbReference type="ARBA" id="ARBA00022697"/>
    </source>
</evidence>
<evidence type="ECO:0000256" key="11">
    <source>
        <dbReference type="NCBIfam" id="TIGR00260"/>
    </source>
</evidence>
<gene>
    <name evidence="15" type="ORF">ESZ47_03195</name>
</gene>
<evidence type="ECO:0000259" key="14">
    <source>
        <dbReference type="Pfam" id="PF14821"/>
    </source>
</evidence>
<evidence type="ECO:0000256" key="6">
    <source>
        <dbReference type="ARBA" id="ARBA00018679"/>
    </source>
</evidence>
<comment type="catalytic activity">
    <reaction evidence="10">
        <text>O-phospho-L-homoserine + H2O = L-threonine + phosphate</text>
        <dbReference type="Rhea" id="RHEA:10840"/>
        <dbReference type="ChEBI" id="CHEBI:15377"/>
        <dbReference type="ChEBI" id="CHEBI:43474"/>
        <dbReference type="ChEBI" id="CHEBI:57590"/>
        <dbReference type="ChEBI" id="CHEBI:57926"/>
        <dbReference type="EC" id="4.2.3.1"/>
    </reaction>
</comment>
<keyword evidence="7" id="KW-0028">Amino-acid biosynthesis</keyword>
<evidence type="ECO:0000313" key="15">
    <source>
        <dbReference type="EMBL" id="TYC47154.1"/>
    </source>
</evidence>
<feature type="domain" description="Threonine synthase N-terminal" evidence="14">
    <location>
        <begin position="2"/>
        <end position="78"/>
    </location>
</feature>
<dbReference type="InterPro" id="IPR029144">
    <property type="entry name" value="Thr_synth_N"/>
</dbReference>
<evidence type="ECO:0000259" key="13">
    <source>
        <dbReference type="Pfam" id="PF00291"/>
    </source>
</evidence>
<keyword evidence="8" id="KW-0791">Threonine biosynthesis</keyword>
<keyword evidence="9 12" id="KW-0663">Pyridoxal phosphate</keyword>
<dbReference type="GO" id="GO:0004795">
    <property type="term" value="F:threonine synthase activity"/>
    <property type="evidence" value="ECO:0007669"/>
    <property type="project" value="UniProtKB-UniRule"/>
</dbReference>
<evidence type="ECO:0000256" key="3">
    <source>
        <dbReference type="ARBA" id="ARBA00004979"/>
    </source>
</evidence>
<dbReference type="InterPro" id="IPR000634">
    <property type="entry name" value="Ser/Thr_deHydtase_PyrdxlP-BS"/>
</dbReference>
<dbReference type="SUPFAM" id="SSF53686">
    <property type="entry name" value="Tryptophan synthase beta subunit-like PLP-dependent enzymes"/>
    <property type="match status" value="1"/>
</dbReference>
<evidence type="ECO:0000256" key="7">
    <source>
        <dbReference type="ARBA" id="ARBA00022605"/>
    </source>
</evidence>
<organism evidence="15 16">
    <name type="scientific">Leuconostoc litchii</name>
    <dbReference type="NCBI Taxonomy" id="1981069"/>
    <lineage>
        <taxon>Bacteria</taxon>
        <taxon>Bacillati</taxon>
        <taxon>Bacillota</taxon>
        <taxon>Bacilli</taxon>
        <taxon>Lactobacillales</taxon>
        <taxon>Lactobacillaceae</taxon>
        <taxon>Leuconostoc</taxon>
    </lineage>
</organism>
<dbReference type="PANTHER" id="PTHR43515">
    <property type="entry name" value="THREONINE SYNTHASE-LIKE 1"/>
    <property type="match status" value="1"/>
</dbReference>
<dbReference type="AlphaFoldDB" id="A0A6P2CNL4"/>
<dbReference type="GO" id="GO:0030170">
    <property type="term" value="F:pyridoxal phosphate binding"/>
    <property type="evidence" value="ECO:0007669"/>
    <property type="project" value="InterPro"/>
</dbReference>
<evidence type="ECO:0000256" key="9">
    <source>
        <dbReference type="ARBA" id="ARBA00022898"/>
    </source>
</evidence>
<evidence type="ECO:0000256" key="1">
    <source>
        <dbReference type="ARBA" id="ARBA00001933"/>
    </source>
</evidence>
<dbReference type="InterPro" id="IPR037158">
    <property type="entry name" value="Thr_synth_N_sf"/>
</dbReference>
<dbReference type="GO" id="GO:0009088">
    <property type="term" value="P:threonine biosynthetic process"/>
    <property type="evidence" value="ECO:0007669"/>
    <property type="project" value="UniProtKB-UniRule"/>
</dbReference>
<comment type="function">
    <text evidence="2">Catalyzes the gamma-elimination of phosphate from L-phosphohomoserine and the beta-addition of water to produce L-threonine.</text>
</comment>